<dbReference type="InterPro" id="IPR036452">
    <property type="entry name" value="Ribo_hydro-like"/>
</dbReference>
<sequence>MEEPIFVDYNIGFDNTIFILSSILAKNITLDMININISSDVKLKDVNNIIKFLKSSKKNTKIIFGKSNPIMDLNNNEKNFDKKALDLIKEFNYEIENSPKIMLDELKKVNRKVSFISTGSLSNIARMLLACPEIKKNISKIIVVGGAIYGGNCTPCAEKNIFSDAYAADIVFNSGVPIVMCGLDVTEKALLNNKEIDEILQGIRASKNEYFTDYVKDELTSLFESLKLSSKPLTNLCGIMYACSPDIFKSDKCVVSVETGGEFTYGCTVVDINHVLQETRNVDVLYSLDIKKFSYILKNFLINM</sequence>
<dbReference type="Proteomes" id="UP001623592">
    <property type="component" value="Unassembled WGS sequence"/>
</dbReference>
<dbReference type="GO" id="GO:0016787">
    <property type="term" value="F:hydrolase activity"/>
    <property type="evidence" value="ECO:0007669"/>
    <property type="project" value="UniProtKB-KW"/>
</dbReference>
<dbReference type="InterPro" id="IPR023186">
    <property type="entry name" value="IUNH"/>
</dbReference>
<proteinExistence type="predicted"/>
<dbReference type="EMBL" id="JBJIAA010000017">
    <property type="protein sequence ID" value="MFL0252449.1"/>
    <property type="molecule type" value="Genomic_DNA"/>
</dbReference>
<evidence type="ECO:0000256" key="2">
    <source>
        <dbReference type="ARBA" id="ARBA00023295"/>
    </source>
</evidence>
<reference evidence="4 5" key="1">
    <citation type="submission" date="2024-11" db="EMBL/GenBank/DDBJ databases">
        <authorList>
            <person name="Heng Y.C."/>
            <person name="Lim A.C.H."/>
            <person name="Lee J.K.Y."/>
            <person name="Kittelmann S."/>
        </authorList>
    </citation>
    <scope>NUCLEOTIDE SEQUENCE [LARGE SCALE GENOMIC DNA]</scope>
    <source>
        <strain evidence="4 5">WILCCON 0114</strain>
    </source>
</reference>
<accession>A0ABW8TN74</accession>
<evidence type="ECO:0000313" key="4">
    <source>
        <dbReference type="EMBL" id="MFL0252449.1"/>
    </source>
</evidence>
<evidence type="ECO:0000259" key="3">
    <source>
        <dbReference type="Pfam" id="PF01156"/>
    </source>
</evidence>
<keyword evidence="2" id="KW-0326">Glycosidase</keyword>
<dbReference type="InterPro" id="IPR001910">
    <property type="entry name" value="Inosine/uridine_hydrolase_dom"/>
</dbReference>
<name>A0ABW8TN74_9CLOT</name>
<organism evidence="4 5">
    <name type="scientific">Clostridium neuense</name>
    <dbReference type="NCBI Taxonomy" id="1728934"/>
    <lineage>
        <taxon>Bacteria</taxon>
        <taxon>Bacillati</taxon>
        <taxon>Bacillota</taxon>
        <taxon>Clostridia</taxon>
        <taxon>Eubacteriales</taxon>
        <taxon>Clostridiaceae</taxon>
        <taxon>Clostridium</taxon>
    </lineage>
</organism>
<keyword evidence="1 4" id="KW-0378">Hydrolase</keyword>
<dbReference type="Pfam" id="PF01156">
    <property type="entry name" value="IU_nuc_hydro"/>
    <property type="match status" value="1"/>
</dbReference>
<dbReference type="PANTHER" id="PTHR12304">
    <property type="entry name" value="INOSINE-URIDINE PREFERRING NUCLEOSIDE HYDROLASE"/>
    <property type="match status" value="1"/>
</dbReference>
<comment type="caution">
    <text evidence="4">The sequence shown here is derived from an EMBL/GenBank/DDBJ whole genome shotgun (WGS) entry which is preliminary data.</text>
</comment>
<evidence type="ECO:0000256" key="1">
    <source>
        <dbReference type="ARBA" id="ARBA00022801"/>
    </source>
</evidence>
<dbReference type="RefSeq" id="WP_406789105.1">
    <property type="nucleotide sequence ID" value="NZ_JBJIAA010000017.1"/>
</dbReference>
<keyword evidence="5" id="KW-1185">Reference proteome</keyword>
<gene>
    <name evidence="4" type="ORF">ACJDT4_18725</name>
</gene>
<protein>
    <submittedName>
        <fullName evidence="4">Nucleoside hydrolase</fullName>
    </submittedName>
</protein>
<dbReference type="Gene3D" id="3.90.245.10">
    <property type="entry name" value="Ribonucleoside hydrolase-like"/>
    <property type="match status" value="1"/>
</dbReference>
<feature type="domain" description="Inosine/uridine-preferring nucleoside hydrolase" evidence="3">
    <location>
        <begin position="6"/>
        <end position="293"/>
    </location>
</feature>
<dbReference type="SUPFAM" id="SSF53590">
    <property type="entry name" value="Nucleoside hydrolase"/>
    <property type="match status" value="1"/>
</dbReference>
<evidence type="ECO:0000313" key="5">
    <source>
        <dbReference type="Proteomes" id="UP001623592"/>
    </source>
</evidence>
<dbReference type="PANTHER" id="PTHR12304:SF4">
    <property type="entry name" value="URIDINE NUCLEOSIDASE"/>
    <property type="match status" value="1"/>
</dbReference>